<dbReference type="InterPro" id="IPR021338">
    <property type="entry name" value="DUF2953"/>
</dbReference>
<dbReference type="Pfam" id="PF11167">
    <property type="entry name" value="DUF2953"/>
    <property type="match status" value="1"/>
</dbReference>
<evidence type="ECO:0000313" key="2">
    <source>
        <dbReference type="Proteomes" id="UP001597178"/>
    </source>
</evidence>
<gene>
    <name evidence="1" type="ORF">ACFQ4A_11430</name>
</gene>
<dbReference type="RefSeq" id="WP_382400638.1">
    <property type="nucleotide sequence ID" value="NZ_JBHTNH010000024.1"/>
</dbReference>
<dbReference type="Proteomes" id="UP001597178">
    <property type="component" value="Unassembled WGS sequence"/>
</dbReference>
<reference evidence="2" key="1">
    <citation type="journal article" date="2019" name="Int. J. Syst. Evol. Microbiol.">
        <title>The Global Catalogue of Microorganisms (GCM) 10K type strain sequencing project: providing services to taxonomists for standard genome sequencing and annotation.</title>
        <authorList>
            <consortium name="The Broad Institute Genomics Platform"/>
            <consortium name="The Broad Institute Genome Sequencing Center for Infectious Disease"/>
            <person name="Wu L."/>
            <person name="Ma J."/>
        </authorList>
    </citation>
    <scope>NUCLEOTIDE SEQUENCE [LARGE SCALE GENOMIC DNA]</scope>
    <source>
        <strain evidence="2">CCUG 54822</strain>
    </source>
</reference>
<organism evidence="1 2">
    <name type="scientific">Lentibacillus salinarum</name>
    <dbReference type="NCBI Taxonomy" id="446820"/>
    <lineage>
        <taxon>Bacteria</taxon>
        <taxon>Bacillati</taxon>
        <taxon>Bacillota</taxon>
        <taxon>Bacilli</taxon>
        <taxon>Bacillales</taxon>
        <taxon>Bacillaceae</taxon>
        <taxon>Lentibacillus</taxon>
    </lineage>
</organism>
<name>A0ABW3ZV25_9BACI</name>
<dbReference type="EMBL" id="JBHTNH010000024">
    <property type="protein sequence ID" value="MFD1362266.1"/>
    <property type="molecule type" value="Genomic_DNA"/>
</dbReference>
<protein>
    <submittedName>
        <fullName evidence="1">DUF2953 domain-containing protein</fullName>
    </submittedName>
</protein>
<proteinExistence type="predicted"/>
<accession>A0ABW3ZV25</accession>
<comment type="caution">
    <text evidence="1">The sequence shown here is derived from an EMBL/GenBank/DDBJ whole genome shotgun (WGS) entry which is preliminary data.</text>
</comment>
<keyword evidence="2" id="KW-1185">Reference proteome</keyword>
<sequence length="191" mass="21315">MAIGILICFLIVCIILLYSKIIVTGSVTINKQKQTMEVTVYFCHIRLMERSINLMNEEPDQTHSFHDTLTMIHNISRHFVQKINGFHEVSTLILERLHVHELTWHTEIGTGKAHTTGMAAGGIWGAKGAAVGILSAKCHLKCQPSIVVTPFFNQKRIDSAVDCMISIRAGQAIYALLKIIRKLPAKREAAI</sequence>
<evidence type="ECO:0000313" key="1">
    <source>
        <dbReference type="EMBL" id="MFD1362266.1"/>
    </source>
</evidence>